<dbReference type="InterPro" id="IPR016102">
    <property type="entry name" value="Succinyl-CoA_synth-like"/>
</dbReference>
<evidence type="ECO:0000259" key="2">
    <source>
        <dbReference type="SMART" id="SM00881"/>
    </source>
</evidence>
<dbReference type="SUPFAM" id="SSF52210">
    <property type="entry name" value="Succinyl-CoA synthetase domains"/>
    <property type="match status" value="2"/>
</dbReference>
<dbReference type="Pfam" id="PF13380">
    <property type="entry name" value="CoA_binding_2"/>
    <property type="match status" value="1"/>
</dbReference>
<dbReference type="Pfam" id="PF13607">
    <property type="entry name" value="Succ_CoA_lig"/>
    <property type="match status" value="1"/>
</dbReference>
<accession>A0A5M3WZE5</accession>
<dbReference type="Gene3D" id="3.30.1490.20">
    <property type="entry name" value="ATP-grasp fold, A domain"/>
    <property type="match status" value="1"/>
</dbReference>
<keyword evidence="4" id="KW-1185">Reference proteome</keyword>
<dbReference type="PANTHER" id="PTHR42793">
    <property type="entry name" value="COA BINDING DOMAIN CONTAINING PROTEIN"/>
    <property type="match status" value="1"/>
</dbReference>
<dbReference type="SMART" id="SM00881">
    <property type="entry name" value="CoA_binding"/>
    <property type="match status" value="1"/>
</dbReference>
<dbReference type="PANTHER" id="PTHR42793:SF1">
    <property type="entry name" value="PEPTIDYL-LYSINE N-ACETYLTRANSFERASE PATZ"/>
    <property type="match status" value="1"/>
</dbReference>
<dbReference type="Gene3D" id="3.40.50.261">
    <property type="entry name" value="Succinyl-CoA synthetase domains"/>
    <property type="match status" value="2"/>
</dbReference>
<dbReference type="InterPro" id="IPR036291">
    <property type="entry name" value="NAD(P)-bd_dom_sf"/>
</dbReference>
<dbReference type="Pfam" id="PF13549">
    <property type="entry name" value="ATP-grasp_5"/>
    <property type="match status" value="1"/>
</dbReference>
<reference evidence="3 4" key="1">
    <citation type="submission" date="2019-10" db="EMBL/GenBank/DDBJ databases">
        <title>Whole genome shotgun sequence of Acrocarpospora macrocephala NBRC 16266.</title>
        <authorList>
            <person name="Ichikawa N."/>
            <person name="Kimura A."/>
            <person name="Kitahashi Y."/>
            <person name="Komaki H."/>
            <person name="Oguchi A."/>
        </authorList>
    </citation>
    <scope>NUCLEOTIDE SEQUENCE [LARGE SCALE GENOMIC DNA]</scope>
    <source>
        <strain evidence="3 4">NBRC 16266</strain>
    </source>
</reference>
<dbReference type="InterPro" id="IPR013815">
    <property type="entry name" value="ATP_grasp_subdomain_1"/>
</dbReference>
<dbReference type="SUPFAM" id="SSF51735">
    <property type="entry name" value="NAD(P)-binding Rossmann-fold domains"/>
    <property type="match status" value="1"/>
</dbReference>
<dbReference type="InterPro" id="IPR032875">
    <property type="entry name" value="Succ_CoA_lig_flav_dom"/>
</dbReference>
<feature type="region of interest" description="Disordered" evidence="1">
    <location>
        <begin position="443"/>
        <end position="466"/>
    </location>
</feature>
<dbReference type="InterPro" id="IPR003781">
    <property type="entry name" value="CoA-bd"/>
</dbReference>
<gene>
    <name evidence="3" type="ORF">Amac_050150</name>
</gene>
<proteinExistence type="predicted"/>
<sequence>MNGLFDPCSVAVVGASDDPAKWGYWLAKGALRGVGRREVYLINGRVGRVQGQRAYRQLSDLPRFPELVAIVTPPASYEAVVEDALSAGARYLVGITAGVDRAYPGGHAALAARVRAAGARLLGPTCMGVYDGATDLALTWGSLTPGPIGVVSQSGSVGLEIGYLATRAGLGLSRFVSVGAQADLTTADLLDPVITAPNTRVVILYLEDLSLGRSLITLADQARALGKRVILLAVGGSAAGERAINSHTGALATPDTAVNALCDAAGVIRVHTPAQAVHAAQICLAGLPSTKPRLAVVADSGGQGALAAEFAERAGLEVPALSQETIEVLAKMLPADAGLANPIDLAGAGEADLGIYPRVAHAVAADVDVVLLTGYFGAYAADSPALRNIEEAAARDLPGGRCLVHTMRTDGPTTDVLRRGGIPVFDTIDDPINALAATFHANEGIRPTSNPTPAEAHDTRPAPEAATGIGPVHEEHAGSGLASERVTGIGPARQEPADGGLARVGAAGIGPAHQEHAGSGLASERVTGIGPAHQEPADGGLARVGAAGIGPAHQEHAGSGLAPERVAGIGPARQEPAGGGLPCVGATGVGPVPSGTGDIGSVGGVDPIRAELVARGLVFPEGGFAATADEAARLAAWLGGAVVLKAVGPVHKTEVGGVVLGLTSAGAVRERAEELGRRLELAGFWVERQVGGGVELIVGAYRDREVGVLVTVGSGGVLAELVADTATALGPLDHEGALRLIGRTKAARMLDGWRGAPPCDRDAVARAVVAVGQVLAAHPELSGVELNPLLARPGDSFALDLLATLRDP</sequence>
<protein>
    <recommendedName>
        <fullName evidence="2">CoA-binding domain-containing protein</fullName>
    </recommendedName>
</protein>
<organism evidence="3 4">
    <name type="scientific">Acrocarpospora macrocephala</name>
    <dbReference type="NCBI Taxonomy" id="150177"/>
    <lineage>
        <taxon>Bacteria</taxon>
        <taxon>Bacillati</taxon>
        <taxon>Actinomycetota</taxon>
        <taxon>Actinomycetes</taxon>
        <taxon>Streptosporangiales</taxon>
        <taxon>Streptosporangiaceae</taxon>
        <taxon>Acrocarpospora</taxon>
    </lineage>
</organism>
<dbReference type="Gene3D" id="3.30.470.20">
    <property type="entry name" value="ATP-grasp fold, B domain"/>
    <property type="match status" value="1"/>
</dbReference>
<dbReference type="AlphaFoldDB" id="A0A5M3WZE5"/>
<comment type="caution">
    <text evidence="3">The sequence shown here is derived from an EMBL/GenBank/DDBJ whole genome shotgun (WGS) entry which is preliminary data.</text>
</comment>
<dbReference type="Proteomes" id="UP000331127">
    <property type="component" value="Unassembled WGS sequence"/>
</dbReference>
<evidence type="ECO:0000313" key="3">
    <source>
        <dbReference type="EMBL" id="GES11418.1"/>
    </source>
</evidence>
<evidence type="ECO:0000313" key="4">
    <source>
        <dbReference type="Proteomes" id="UP000331127"/>
    </source>
</evidence>
<name>A0A5M3WZE5_9ACTN</name>
<dbReference type="OrthoDB" id="190266at2"/>
<feature type="domain" description="CoA-binding" evidence="2">
    <location>
        <begin position="4"/>
        <end position="99"/>
    </location>
</feature>
<dbReference type="GO" id="GO:0005524">
    <property type="term" value="F:ATP binding"/>
    <property type="evidence" value="ECO:0007669"/>
    <property type="project" value="InterPro"/>
</dbReference>
<dbReference type="SUPFAM" id="SSF56059">
    <property type="entry name" value="Glutathione synthetase ATP-binding domain-like"/>
    <property type="match status" value="1"/>
</dbReference>
<dbReference type="EMBL" id="BLAE01000029">
    <property type="protein sequence ID" value="GES11418.1"/>
    <property type="molecule type" value="Genomic_DNA"/>
</dbReference>
<dbReference type="Gene3D" id="3.40.50.720">
    <property type="entry name" value="NAD(P)-binding Rossmann-like Domain"/>
    <property type="match status" value="1"/>
</dbReference>
<evidence type="ECO:0000256" key="1">
    <source>
        <dbReference type="SAM" id="MobiDB-lite"/>
    </source>
</evidence>